<sequence length="188" mass="20866">MKLTGIILAGGRNSRMGGVDKAFLVVDDKRIIERTVKLLSGIFDELLIVTNAPERYSISDVKLVPDLIAGVGPLGGIHAGLSACGNEAAFVCACDMPFLSAETISAQLAQYEREKPDCLIARFGKWLEPLHSIYRRELIPIVEQTLRGGQRSIRDFIERCSNKSYFELTADRQKSLRNLNTPDDLKNE</sequence>
<keyword evidence="2 8" id="KW-0808">Transferase</keyword>
<proteinExistence type="inferred from homology"/>
<evidence type="ECO:0000256" key="6">
    <source>
        <dbReference type="ARBA" id="ARBA00023134"/>
    </source>
</evidence>
<keyword evidence="7 8" id="KW-0501">Molybdenum cofactor biosynthesis</keyword>
<reference evidence="10 11" key="1">
    <citation type="journal article" date="2016" name="Nat. Commun.">
        <title>Thousands of microbial genomes shed light on interconnected biogeochemical processes in an aquifer system.</title>
        <authorList>
            <person name="Anantharaman K."/>
            <person name="Brown C.T."/>
            <person name="Hug L.A."/>
            <person name="Sharon I."/>
            <person name="Castelle C.J."/>
            <person name="Probst A.J."/>
            <person name="Thomas B.C."/>
            <person name="Singh A."/>
            <person name="Wilkins M.J."/>
            <person name="Karaoz U."/>
            <person name="Brodie E.L."/>
            <person name="Williams K.H."/>
            <person name="Hubbard S.S."/>
            <person name="Banfield J.F."/>
        </authorList>
    </citation>
    <scope>NUCLEOTIDE SEQUENCE [LARGE SCALE GENOMIC DNA]</scope>
</reference>
<evidence type="ECO:0000256" key="8">
    <source>
        <dbReference type="HAMAP-Rule" id="MF_00316"/>
    </source>
</evidence>
<comment type="catalytic activity">
    <reaction evidence="8">
        <text>Mo-molybdopterin + GTP + H(+) = Mo-molybdopterin guanine dinucleotide + diphosphate</text>
        <dbReference type="Rhea" id="RHEA:34243"/>
        <dbReference type="ChEBI" id="CHEBI:15378"/>
        <dbReference type="ChEBI" id="CHEBI:33019"/>
        <dbReference type="ChEBI" id="CHEBI:37565"/>
        <dbReference type="ChEBI" id="CHEBI:71302"/>
        <dbReference type="ChEBI" id="CHEBI:71310"/>
        <dbReference type="EC" id="2.7.7.77"/>
    </reaction>
</comment>
<feature type="binding site" evidence="8">
    <location>
        <begin position="8"/>
        <end position="10"/>
    </location>
    <ligand>
        <name>GTP</name>
        <dbReference type="ChEBI" id="CHEBI:37565"/>
    </ligand>
</feature>
<name>A0A1F4T4G4_UNCSA</name>
<comment type="subcellular location">
    <subcellularLocation>
        <location evidence="8">Cytoplasm</location>
    </subcellularLocation>
</comment>
<feature type="binding site" evidence="8">
    <location>
        <position position="66"/>
    </location>
    <ligand>
        <name>GTP</name>
        <dbReference type="ChEBI" id="CHEBI:37565"/>
    </ligand>
</feature>
<comment type="domain">
    <text evidence="8">The N-terminal domain determines nucleotide recognition and specific binding, while the C-terminal domain determines the specific binding to the target protein.</text>
</comment>
<evidence type="ECO:0000256" key="3">
    <source>
        <dbReference type="ARBA" id="ARBA00022723"/>
    </source>
</evidence>
<keyword evidence="6 8" id="KW-0342">GTP-binding</keyword>
<dbReference type="Proteomes" id="UP000178602">
    <property type="component" value="Unassembled WGS sequence"/>
</dbReference>
<feature type="binding site" evidence="8">
    <location>
        <position position="95"/>
    </location>
    <ligand>
        <name>GTP</name>
        <dbReference type="ChEBI" id="CHEBI:37565"/>
    </ligand>
</feature>
<dbReference type="GO" id="GO:0006777">
    <property type="term" value="P:Mo-molybdopterin cofactor biosynthetic process"/>
    <property type="evidence" value="ECO:0007669"/>
    <property type="project" value="UniProtKB-KW"/>
</dbReference>
<evidence type="ECO:0000256" key="2">
    <source>
        <dbReference type="ARBA" id="ARBA00022679"/>
    </source>
</evidence>
<feature type="binding site" evidence="8">
    <location>
        <position position="21"/>
    </location>
    <ligand>
        <name>GTP</name>
        <dbReference type="ChEBI" id="CHEBI:37565"/>
    </ligand>
</feature>
<dbReference type="GO" id="GO:0005525">
    <property type="term" value="F:GTP binding"/>
    <property type="evidence" value="ECO:0007669"/>
    <property type="project" value="UniProtKB-UniRule"/>
</dbReference>
<protein>
    <recommendedName>
        <fullName evidence="8">Probable molybdenum cofactor guanylyltransferase</fullName>
        <shortName evidence="8">MoCo guanylyltransferase</shortName>
        <ecNumber evidence="8">2.7.7.77</ecNumber>
    </recommendedName>
    <alternativeName>
        <fullName evidence="8">GTP:molybdopterin guanylyltransferase</fullName>
    </alternativeName>
    <alternativeName>
        <fullName evidence="8">Mo-MPT guanylyltransferase</fullName>
    </alternativeName>
    <alternativeName>
        <fullName evidence="8">Molybdopterin guanylyltransferase</fullName>
    </alternativeName>
    <alternativeName>
        <fullName evidence="8">Molybdopterin-guanine dinucleotide synthase</fullName>
        <shortName evidence="8">MGD synthase</shortName>
    </alternativeName>
</protein>
<comment type="cofactor">
    <cofactor evidence="8">
        <name>Mg(2+)</name>
        <dbReference type="ChEBI" id="CHEBI:18420"/>
    </cofactor>
</comment>
<organism evidence="10 11">
    <name type="scientific">candidate division WOR-1 bacterium RIFOXYC12_FULL_54_18</name>
    <dbReference type="NCBI Taxonomy" id="1802584"/>
    <lineage>
        <taxon>Bacteria</taxon>
        <taxon>Bacillati</taxon>
        <taxon>Saganbacteria</taxon>
    </lineage>
</organism>
<evidence type="ECO:0000259" key="9">
    <source>
        <dbReference type="Pfam" id="PF12804"/>
    </source>
</evidence>
<comment type="caution">
    <text evidence="8">Lacks conserved residue(s) required for the propagation of feature annotation.</text>
</comment>
<evidence type="ECO:0000256" key="4">
    <source>
        <dbReference type="ARBA" id="ARBA00022741"/>
    </source>
</evidence>
<dbReference type="InterPro" id="IPR029044">
    <property type="entry name" value="Nucleotide-diphossugar_trans"/>
</dbReference>
<dbReference type="Gene3D" id="3.90.550.10">
    <property type="entry name" value="Spore Coat Polysaccharide Biosynthesis Protein SpsA, Chain A"/>
    <property type="match status" value="1"/>
</dbReference>
<evidence type="ECO:0000313" key="11">
    <source>
        <dbReference type="Proteomes" id="UP000178602"/>
    </source>
</evidence>
<evidence type="ECO:0000256" key="7">
    <source>
        <dbReference type="ARBA" id="ARBA00023150"/>
    </source>
</evidence>
<keyword evidence="4 8" id="KW-0547">Nucleotide-binding</keyword>
<dbReference type="InterPro" id="IPR013482">
    <property type="entry name" value="Molybde_CF_guanTrfase"/>
</dbReference>
<dbReference type="InterPro" id="IPR025877">
    <property type="entry name" value="MobA-like_NTP_Trfase"/>
</dbReference>
<dbReference type="EMBL" id="MEUG01000001">
    <property type="protein sequence ID" value="OGC27685.1"/>
    <property type="molecule type" value="Genomic_DNA"/>
</dbReference>
<gene>
    <name evidence="8" type="primary">mobA</name>
    <name evidence="10" type="ORF">A3K49_01550</name>
</gene>
<dbReference type="HAMAP" id="MF_00316">
    <property type="entry name" value="MobA"/>
    <property type="match status" value="1"/>
</dbReference>
<evidence type="ECO:0000256" key="1">
    <source>
        <dbReference type="ARBA" id="ARBA00022490"/>
    </source>
</evidence>
<dbReference type="PANTHER" id="PTHR19136:SF81">
    <property type="entry name" value="MOLYBDENUM COFACTOR GUANYLYLTRANSFERASE"/>
    <property type="match status" value="1"/>
</dbReference>
<feature type="binding site" evidence="8">
    <location>
        <position position="95"/>
    </location>
    <ligand>
        <name>Mg(2+)</name>
        <dbReference type="ChEBI" id="CHEBI:18420"/>
    </ligand>
</feature>
<keyword evidence="5 8" id="KW-0460">Magnesium</keyword>
<keyword evidence="3 8" id="KW-0479">Metal-binding</keyword>
<dbReference type="PANTHER" id="PTHR19136">
    <property type="entry name" value="MOLYBDENUM COFACTOR GUANYLYLTRANSFERASE"/>
    <property type="match status" value="1"/>
</dbReference>
<dbReference type="Pfam" id="PF12804">
    <property type="entry name" value="NTP_transf_3"/>
    <property type="match status" value="1"/>
</dbReference>
<accession>A0A1F4T4G4</accession>
<evidence type="ECO:0000313" key="10">
    <source>
        <dbReference type="EMBL" id="OGC27685.1"/>
    </source>
</evidence>
<evidence type="ECO:0000256" key="5">
    <source>
        <dbReference type="ARBA" id="ARBA00022842"/>
    </source>
</evidence>
<dbReference type="GO" id="GO:0005737">
    <property type="term" value="C:cytoplasm"/>
    <property type="evidence" value="ECO:0007669"/>
    <property type="project" value="UniProtKB-SubCell"/>
</dbReference>
<dbReference type="GO" id="GO:0061603">
    <property type="term" value="F:molybdenum cofactor guanylyltransferase activity"/>
    <property type="evidence" value="ECO:0007669"/>
    <property type="project" value="UniProtKB-EC"/>
</dbReference>
<comment type="caution">
    <text evidence="10">The sequence shown here is derived from an EMBL/GenBank/DDBJ whole genome shotgun (WGS) entry which is preliminary data.</text>
</comment>
<dbReference type="GO" id="GO:0046872">
    <property type="term" value="F:metal ion binding"/>
    <property type="evidence" value="ECO:0007669"/>
    <property type="project" value="UniProtKB-KW"/>
</dbReference>
<dbReference type="EC" id="2.7.7.77" evidence="8"/>
<feature type="domain" description="MobA-like NTP transferase" evidence="9">
    <location>
        <begin position="5"/>
        <end position="159"/>
    </location>
</feature>
<dbReference type="CDD" id="cd02503">
    <property type="entry name" value="MobA"/>
    <property type="match status" value="1"/>
</dbReference>
<dbReference type="AlphaFoldDB" id="A0A1F4T4G4"/>
<dbReference type="SUPFAM" id="SSF53448">
    <property type="entry name" value="Nucleotide-diphospho-sugar transferases"/>
    <property type="match status" value="1"/>
</dbReference>
<comment type="similarity">
    <text evidence="8">Belongs to the MobA family.</text>
</comment>
<keyword evidence="1 8" id="KW-0963">Cytoplasm</keyword>
<comment type="function">
    <text evidence="8">Transfers a GMP moiety from GTP to Mo-molybdopterin (Mo-MPT) cofactor (Moco or molybdenum cofactor) to form Mo-molybdopterin guanine dinucleotide (Mo-MGD) cofactor.</text>
</comment>